<dbReference type="EMBL" id="JAUEPS010000038">
    <property type="protein sequence ID" value="KAK0449620.1"/>
    <property type="molecule type" value="Genomic_DNA"/>
</dbReference>
<dbReference type="AlphaFoldDB" id="A0AA39JVC0"/>
<evidence type="ECO:0008006" key="3">
    <source>
        <dbReference type="Google" id="ProtNLM"/>
    </source>
</evidence>
<reference evidence="1" key="1">
    <citation type="submission" date="2023-06" db="EMBL/GenBank/DDBJ databases">
        <authorList>
            <consortium name="Lawrence Berkeley National Laboratory"/>
            <person name="Ahrendt S."/>
            <person name="Sahu N."/>
            <person name="Indic B."/>
            <person name="Wong-Bajracharya J."/>
            <person name="Merenyi Z."/>
            <person name="Ke H.-M."/>
            <person name="Monk M."/>
            <person name="Kocsube S."/>
            <person name="Drula E."/>
            <person name="Lipzen A."/>
            <person name="Balint B."/>
            <person name="Henrissat B."/>
            <person name="Andreopoulos B."/>
            <person name="Martin F.M."/>
            <person name="Harder C.B."/>
            <person name="Rigling D."/>
            <person name="Ford K.L."/>
            <person name="Foster G.D."/>
            <person name="Pangilinan J."/>
            <person name="Papanicolaou A."/>
            <person name="Barry K."/>
            <person name="LaButti K."/>
            <person name="Viragh M."/>
            <person name="Koriabine M."/>
            <person name="Yan M."/>
            <person name="Riley R."/>
            <person name="Champramary S."/>
            <person name="Plett K.L."/>
            <person name="Tsai I.J."/>
            <person name="Slot J."/>
            <person name="Sipos G."/>
            <person name="Plett J."/>
            <person name="Nagy L.G."/>
            <person name="Grigoriev I.V."/>
        </authorList>
    </citation>
    <scope>NUCLEOTIDE SEQUENCE</scope>
    <source>
        <strain evidence="1">CCBAS 213</strain>
    </source>
</reference>
<evidence type="ECO:0000313" key="2">
    <source>
        <dbReference type="Proteomes" id="UP001175211"/>
    </source>
</evidence>
<organism evidence="1 2">
    <name type="scientific">Armillaria tabescens</name>
    <name type="common">Ringless honey mushroom</name>
    <name type="synonym">Agaricus tabescens</name>
    <dbReference type="NCBI Taxonomy" id="1929756"/>
    <lineage>
        <taxon>Eukaryota</taxon>
        <taxon>Fungi</taxon>
        <taxon>Dikarya</taxon>
        <taxon>Basidiomycota</taxon>
        <taxon>Agaricomycotina</taxon>
        <taxon>Agaricomycetes</taxon>
        <taxon>Agaricomycetidae</taxon>
        <taxon>Agaricales</taxon>
        <taxon>Marasmiineae</taxon>
        <taxon>Physalacriaceae</taxon>
        <taxon>Desarmillaria</taxon>
    </lineage>
</organism>
<dbReference type="Proteomes" id="UP001175211">
    <property type="component" value="Unassembled WGS sequence"/>
</dbReference>
<comment type="caution">
    <text evidence="1">The sequence shown here is derived from an EMBL/GenBank/DDBJ whole genome shotgun (WGS) entry which is preliminary data.</text>
</comment>
<dbReference type="RefSeq" id="XP_060326912.1">
    <property type="nucleotide sequence ID" value="XM_060483434.1"/>
</dbReference>
<accession>A0AA39JVC0</accession>
<sequence length="230" mass="26671">MPQLERCSHCGFRESDIPSVQIPPLALVEGQDVFHLLRSGNPTFGVDPTALEENIALLQKTVDDLDHRLKHLNALGYRIYEEREKISKHLAAKRSLLSPIRRLNRDVLLIIFSYACDWKFADEKTSSSLDVKHAPWIFLHVCHWWRHIVSSSPSLWSTVRLVQSQNSVLPRHALYIVRLQLQLSRNSPLKLLLYCSNESYDAIEDDIITELVKHSSRWNRVYIRVFPLAL</sequence>
<protein>
    <recommendedName>
        <fullName evidence="3">F-box domain-containing protein</fullName>
    </recommendedName>
</protein>
<gene>
    <name evidence="1" type="ORF">EV420DRAFT_779474</name>
</gene>
<name>A0AA39JVC0_ARMTA</name>
<proteinExistence type="predicted"/>
<evidence type="ECO:0000313" key="1">
    <source>
        <dbReference type="EMBL" id="KAK0449620.1"/>
    </source>
</evidence>
<dbReference type="GeneID" id="85366982"/>
<keyword evidence="2" id="KW-1185">Reference proteome</keyword>